<dbReference type="PROSITE" id="PS50088">
    <property type="entry name" value="ANK_REPEAT"/>
    <property type="match status" value="2"/>
</dbReference>
<dbReference type="SUPFAM" id="SSF55545">
    <property type="entry name" value="beta-N-acetylhexosaminidase-like domain"/>
    <property type="match status" value="1"/>
</dbReference>
<dbReference type="EMBL" id="CACRXK020000302">
    <property type="protein sequence ID" value="CAB3980561.1"/>
    <property type="molecule type" value="Genomic_DNA"/>
</dbReference>
<dbReference type="EC" id="3.2.1.52" evidence="3"/>
<dbReference type="Pfam" id="PF02838">
    <property type="entry name" value="Glyco_hydro_20b"/>
    <property type="match status" value="1"/>
</dbReference>
<evidence type="ECO:0000256" key="2">
    <source>
        <dbReference type="ARBA" id="ARBA00006285"/>
    </source>
</evidence>
<dbReference type="GO" id="GO:0004563">
    <property type="term" value="F:beta-N-acetylhexosaminidase activity"/>
    <property type="evidence" value="ECO:0007669"/>
    <property type="project" value="UniProtKB-EC"/>
</dbReference>
<evidence type="ECO:0000313" key="11">
    <source>
        <dbReference type="EMBL" id="CAB3980561.1"/>
    </source>
</evidence>
<dbReference type="Proteomes" id="UP001152795">
    <property type="component" value="Unassembled WGS sequence"/>
</dbReference>
<evidence type="ECO:0000256" key="1">
    <source>
        <dbReference type="ARBA" id="ARBA00001231"/>
    </source>
</evidence>
<evidence type="ECO:0000256" key="4">
    <source>
        <dbReference type="ARBA" id="ARBA00022737"/>
    </source>
</evidence>
<keyword evidence="6" id="KW-0040">ANK repeat</keyword>
<evidence type="ECO:0000256" key="5">
    <source>
        <dbReference type="ARBA" id="ARBA00022801"/>
    </source>
</evidence>
<comment type="caution">
    <text evidence="11">The sequence shown here is derived from an EMBL/GenBank/DDBJ whole genome shotgun (WGS) entry which is preliminary data.</text>
</comment>
<dbReference type="Pfam" id="PF00023">
    <property type="entry name" value="Ank"/>
    <property type="match status" value="1"/>
</dbReference>
<dbReference type="Pfam" id="PF00728">
    <property type="entry name" value="Glyco_hydro_20"/>
    <property type="match status" value="1"/>
</dbReference>
<dbReference type="SMART" id="SM00248">
    <property type="entry name" value="ANK"/>
    <property type="match status" value="3"/>
</dbReference>
<keyword evidence="7" id="KW-0326">Glycosidase</keyword>
<dbReference type="Pfam" id="PF12796">
    <property type="entry name" value="Ank_2"/>
    <property type="match status" value="1"/>
</dbReference>
<dbReference type="InterPro" id="IPR017853">
    <property type="entry name" value="GH"/>
</dbReference>
<proteinExistence type="inferred from homology"/>
<evidence type="ECO:0000259" key="10">
    <source>
        <dbReference type="Pfam" id="PF02838"/>
    </source>
</evidence>
<dbReference type="PROSITE" id="PS50297">
    <property type="entry name" value="ANK_REP_REGION"/>
    <property type="match status" value="1"/>
</dbReference>
<feature type="compositionally biased region" description="Basic and acidic residues" evidence="8">
    <location>
        <begin position="299"/>
        <end position="311"/>
    </location>
</feature>
<evidence type="ECO:0000259" key="9">
    <source>
        <dbReference type="Pfam" id="PF00728"/>
    </source>
</evidence>
<dbReference type="GO" id="GO:0085020">
    <property type="term" value="P:protein K6-linked ubiquitination"/>
    <property type="evidence" value="ECO:0007669"/>
    <property type="project" value="TreeGrafter"/>
</dbReference>
<dbReference type="PANTHER" id="PTHR24171:SF11">
    <property type="entry name" value="26S PROTEASOME NON-ATPASE REGULATORY SUBUNIT 10"/>
    <property type="match status" value="1"/>
</dbReference>
<evidence type="ECO:0000256" key="3">
    <source>
        <dbReference type="ARBA" id="ARBA00012663"/>
    </source>
</evidence>
<dbReference type="GO" id="GO:0031436">
    <property type="term" value="C:BRCA1-BARD1 complex"/>
    <property type="evidence" value="ECO:0007669"/>
    <property type="project" value="TreeGrafter"/>
</dbReference>
<evidence type="ECO:0000256" key="6">
    <source>
        <dbReference type="ARBA" id="ARBA00023043"/>
    </source>
</evidence>
<dbReference type="Gene3D" id="3.30.379.10">
    <property type="entry name" value="Chitobiase/beta-hexosaminidase domain 2-like"/>
    <property type="match status" value="1"/>
</dbReference>
<accession>A0A6S7G3X1</accession>
<dbReference type="AlphaFoldDB" id="A0A6S7G3X1"/>
<keyword evidence="5" id="KW-0378">Hydrolase</keyword>
<dbReference type="Gene3D" id="3.20.20.80">
    <property type="entry name" value="Glycosidases"/>
    <property type="match status" value="1"/>
</dbReference>
<dbReference type="InterPro" id="IPR036770">
    <property type="entry name" value="Ankyrin_rpt-contain_sf"/>
</dbReference>
<dbReference type="PANTHER" id="PTHR24171">
    <property type="entry name" value="ANKYRIN REPEAT DOMAIN-CONTAINING PROTEIN 39-RELATED"/>
    <property type="match status" value="1"/>
</dbReference>
<feature type="region of interest" description="Disordered" evidence="8">
    <location>
        <begin position="262"/>
        <end position="311"/>
    </location>
</feature>
<comment type="catalytic activity">
    <reaction evidence="1">
        <text>Hydrolysis of terminal non-reducing N-acetyl-D-hexosamine residues in N-acetyl-beta-D-hexosaminides.</text>
        <dbReference type="EC" id="3.2.1.52"/>
    </reaction>
</comment>
<evidence type="ECO:0000313" key="12">
    <source>
        <dbReference type="Proteomes" id="UP001152795"/>
    </source>
</evidence>
<gene>
    <name evidence="11" type="ORF">PACLA_8A009148</name>
</gene>
<reference evidence="11" key="1">
    <citation type="submission" date="2020-04" db="EMBL/GenBank/DDBJ databases">
        <authorList>
            <person name="Alioto T."/>
            <person name="Alioto T."/>
            <person name="Gomez Garrido J."/>
        </authorList>
    </citation>
    <scope>NUCLEOTIDE SEQUENCE</scope>
    <source>
        <strain evidence="11">A484AB</strain>
    </source>
</reference>
<dbReference type="InterPro" id="IPR029018">
    <property type="entry name" value="Hex-like_dom2"/>
</dbReference>
<feature type="compositionally biased region" description="Low complexity" evidence="8">
    <location>
        <begin position="288"/>
        <end position="298"/>
    </location>
</feature>
<name>A0A6S7G3X1_PARCT</name>
<feature type="domain" description="Glycoside hydrolase family 20 catalytic" evidence="9">
    <location>
        <begin position="460"/>
        <end position="659"/>
    </location>
</feature>
<keyword evidence="4" id="KW-0677">Repeat</keyword>
<evidence type="ECO:0000256" key="8">
    <source>
        <dbReference type="SAM" id="MobiDB-lite"/>
    </source>
</evidence>
<protein>
    <recommendedName>
        <fullName evidence="3">beta-N-acetylhexosaminidase</fullName>
        <ecNumber evidence="3">3.2.1.52</ecNumber>
    </recommendedName>
</protein>
<dbReference type="InterPro" id="IPR002110">
    <property type="entry name" value="Ankyrin_rpt"/>
</dbReference>
<comment type="similarity">
    <text evidence="2">Belongs to the glycosyl hydrolase 20 family.</text>
</comment>
<sequence length="973" mass="108347">MSEESIIAESYSNLKSAILLGRTDIVRGILSTAAESRFENGFFEDDEEETDGEDFRIKKWDEDYEDNPYDILRVMLNYIDNDAGTALHLATKLGNADMTRALLSAGADPTRVNKEGATPFEYCTDEKILRVYNEQLLEAAALPQLTKLEKLLNAGVSANAGDGTKANNRAVHWAATFGGHESVKLLCEHNADVNATNSESSTALFDAVKRRDKEIINVLLSYGARTDITLTQGSNKGKTPLDLAPEDSEIKELLLNPPERIVMPEKPHSEMNGSLNESSENVDVADRGSTSSLSSLGESKSEVRIANNEEKESSRELDLTMLWPYPQQLTLIKGNRYYPEACLSIRILTKGEEDPHLVHDMWRAVDESFKKLGFSLRVLFVSENAADSSSVPGCITCSISPLLFTKHESYSIHVSSQKIRLCGSEPRALWYSINTLLQLFRLSKGIGIPQMQIYDWPDLKYRAFLVDSGHGRTLNSDSLLFLVDVLANLKYNQMVLCVQNSFQFDKHDEASKKCSQYTQSDILKLDRYCRKRYIELIPYMDHLSDFTNWLKHDKYKNLGETSAVNCTAAESSSECLCPENVETTSFVREMNSQLCASFPSTRFIHVGLSKANDCDSQSKDKEKETKRCTIIKHIRNINEHCQKHRKVCMMWTNSFHDYIKQGHELPHGMIAMEYGGKSSHEFGVFCKLCSDSGIPYYVCPGTMSWTSLVGADSIDLIDDAVQTAVHYNALGILITDWSAYGHMSPLEVSLPAFAAGGALSWNSKIKQESVVSSLGKVLDVHVFQDEAGITGHVLQNLIQVSKMLETRPIHVESDEMQSGVYPEGQAEDASPLLQLFLFPNSVNVNNLDIDNVQKASRCLRKCQASLAKAQMKCHRASTTVKVLNLILDMALYACKVGRAFVLGKSDKNSESGFTATSSLPSITRTDLANRLLGIIENHRRVWSLSNKPGGVEESVKALQKVFDEIVPSSTLTV</sequence>
<dbReference type="GO" id="GO:0005975">
    <property type="term" value="P:carbohydrate metabolic process"/>
    <property type="evidence" value="ECO:0007669"/>
    <property type="project" value="InterPro"/>
</dbReference>
<feature type="compositionally biased region" description="Polar residues" evidence="8">
    <location>
        <begin position="271"/>
        <end position="281"/>
    </location>
</feature>
<dbReference type="SUPFAM" id="SSF48403">
    <property type="entry name" value="Ankyrin repeat"/>
    <property type="match status" value="1"/>
</dbReference>
<dbReference type="GO" id="GO:0070531">
    <property type="term" value="C:BRCA1-A complex"/>
    <property type="evidence" value="ECO:0007669"/>
    <property type="project" value="TreeGrafter"/>
</dbReference>
<dbReference type="InterPro" id="IPR015883">
    <property type="entry name" value="Glyco_hydro_20_cat"/>
</dbReference>
<dbReference type="GO" id="GO:0004842">
    <property type="term" value="F:ubiquitin-protein transferase activity"/>
    <property type="evidence" value="ECO:0007669"/>
    <property type="project" value="TreeGrafter"/>
</dbReference>
<keyword evidence="12" id="KW-1185">Reference proteome</keyword>
<organism evidence="11 12">
    <name type="scientific">Paramuricea clavata</name>
    <name type="common">Red gorgonian</name>
    <name type="synonym">Violescent sea-whip</name>
    <dbReference type="NCBI Taxonomy" id="317549"/>
    <lineage>
        <taxon>Eukaryota</taxon>
        <taxon>Metazoa</taxon>
        <taxon>Cnidaria</taxon>
        <taxon>Anthozoa</taxon>
        <taxon>Octocorallia</taxon>
        <taxon>Malacalcyonacea</taxon>
        <taxon>Plexauridae</taxon>
        <taxon>Paramuricea</taxon>
    </lineage>
</organism>
<evidence type="ECO:0000256" key="7">
    <source>
        <dbReference type="ARBA" id="ARBA00023295"/>
    </source>
</evidence>
<dbReference type="SUPFAM" id="SSF51445">
    <property type="entry name" value="(Trans)glycosidases"/>
    <property type="match status" value="1"/>
</dbReference>
<dbReference type="InterPro" id="IPR015882">
    <property type="entry name" value="HEX_bac_N"/>
</dbReference>
<dbReference type="Gene3D" id="1.25.40.20">
    <property type="entry name" value="Ankyrin repeat-containing domain"/>
    <property type="match status" value="2"/>
</dbReference>
<feature type="domain" description="Beta-hexosaminidase bacterial type N-terminal" evidence="10">
    <location>
        <begin position="322"/>
        <end position="456"/>
    </location>
</feature>
<dbReference type="OrthoDB" id="5806726at2759"/>